<protein>
    <submittedName>
        <fullName evidence="1">Uncharacterized protein</fullName>
    </submittedName>
</protein>
<dbReference type="Proteomes" id="UP001596012">
    <property type="component" value="Unassembled WGS sequence"/>
</dbReference>
<name>A0ABV8YJ86_9ACTN</name>
<dbReference type="InterPro" id="IPR011010">
    <property type="entry name" value="DNA_brk_join_enz"/>
</dbReference>
<accession>A0ABV8YJ86</accession>
<dbReference type="EMBL" id="JBHSFG010000020">
    <property type="protein sequence ID" value="MFC4465358.1"/>
    <property type="molecule type" value="Genomic_DNA"/>
</dbReference>
<reference evidence="2" key="1">
    <citation type="journal article" date="2019" name="Int. J. Syst. Evol. Microbiol.">
        <title>The Global Catalogue of Microorganisms (GCM) 10K type strain sequencing project: providing services to taxonomists for standard genome sequencing and annotation.</title>
        <authorList>
            <consortium name="The Broad Institute Genomics Platform"/>
            <consortium name="The Broad Institute Genome Sequencing Center for Infectious Disease"/>
            <person name="Wu L."/>
            <person name="Ma J."/>
        </authorList>
    </citation>
    <scope>NUCLEOTIDE SEQUENCE [LARGE SCALE GENOMIC DNA]</scope>
    <source>
        <strain evidence="2">DT43</strain>
    </source>
</reference>
<proteinExistence type="predicted"/>
<evidence type="ECO:0000313" key="1">
    <source>
        <dbReference type="EMBL" id="MFC4465358.1"/>
    </source>
</evidence>
<dbReference type="RefSeq" id="WP_386341279.1">
    <property type="nucleotide sequence ID" value="NZ_JBHSFG010000020.1"/>
</dbReference>
<sequence length="386" mass="43029">MRHRLHEMLSVDGRMRPDLEPVFHALLQQQPVSLLAWLTRRPGRATVLHALAAGHGPVTHNTLDQLRPTKVVENLRMHLVVGGALPPRDERLSTFGRWLPGEIAQVDEPESRKVLHAYAAWHLLRRLRTVSRRRRLTHGQVHGARAYVTQVIQLLNWLSSQNIPLSACSQDLIDAWLDENPARGPRVQGFLVWTSRKGHTRQLAVPLGTPAFTGQLIAQDARWSLVSRLIHDEEIPIVDKTTGLLALLFAQQPHRIAELTTDDVHLTADAVALRLGSIPAQMPPPLDELLLALHADAMAGSTAAERWLFPGRYPGRPLSRSQVMRRLRALGIRPRMARSTALVELASELPAVVVSRLLGVHQTTADTWKRIGGQDNTYAAEIAQRG</sequence>
<keyword evidence="2" id="KW-1185">Reference proteome</keyword>
<gene>
    <name evidence="1" type="ORF">ACFPH6_12585</name>
</gene>
<organism evidence="1 2">
    <name type="scientific">Streptomyces xiangluensis</name>
    <dbReference type="NCBI Taxonomy" id="2665720"/>
    <lineage>
        <taxon>Bacteria</taxon>
        <taxon>Bacillati</taxon>
        <taxon>Actinomycetota</taxon>
        <taxon>Actinomycetes</taxon>
        <taxon>Kitasatosporales</taxon>
        <taxon>Streptomycetaceae</taxon>
        <taxon>Streptomyces</taxon>
    </lineage>
</organism>
<evidence type="ECO:0000313" key="2">
    <source>
        <dbReference type="Proteomes" id="UP001596012"/>
    </source>
</evidence>
<comment type="caution">
    <text evidence="1">The sequence shown here is derived from an EMBL/GenBank/DDBJ whole genome shotgun (WGS) entry which is preliminary data.</text>
</comment>
<dbReference type="SUPFAM" id="SSF56349">
    <property type="entry name" value="DNA breaking-rejoining enzymes"/>
    <property type="match status" value="1"/>
</dbReference>